<comment type="function">
    <text evidence="1">ATP-dependent DNA helicase essential for viral DNA replication and recombination. The helicase moves 5' -&gt; 3' on the lagging strand template, unwinding the DNA duplex ahead of the leading strand polymerase at the replication fork and generating ssDNA for both leading and lagging strand synthesis. Interaction with the primase allows the primase to initiate lagging strand synthesis and fully activates the helicase. Loaded by the helicase assembly factor on replication forks that begin at discrete replication origin sequences, as well as on forks that are created during recombination.</text>
</comment>
<evidence type="ECO:0000313" key="6">
    <source>
        <dbReference type="EMBL" id="AOV57934.1"/>
    </source>
</evidence>
<evidence type="ECO:0000313" key="5">
    <source>
        <dbReference type="EMBL" id="AOV57684.1"/>
    </source>
</evidence>
<dbReference type="Gene3D" id="3.40.50.300">
    <property type="entry name" value="P-loop containing nucleotide triphosphate hydrolases"/>
    <property type="match status" value="1"/>
</dbReference>
<keyword evidence="1" id="KW-0238">DNA-binding</keyword>
<evidence type="ECO:0000313" key="8">
    <source>
        <dbReference type="EMBL" id="AOV58434.1"/>
    </source>
</evidence>
<keyword evidence="1 3" id="KW-0347">Helicase</keyword>
<keyword evidence="1" id="KW-0547">Nucleotide-binding</keyword>
<dbReference type="SUPFAM" id="SSF52540">
    <property type="entry name" value="P-loop containing nucleoside triphosphate hydrolases"/>
    <property type="match status" value="1"/>
</dbReference>
<dbReference type="GeneID" id="15009577"/>
<organism evidence="3 9">
    <name type="scientific">Synechococcus phage S-CAM1</name>
    <dbReference type="NCBI Taxonomy" id="754037"/>
    <lineage>
        <taxon>Viruses</taxon>
        <taxon>Duplodnaviria</taxon>
        <taxon>Heunggongvirae</taxon>
        <taxon>Uroviricota</taxon>
        <taxon>Caudoviricetes</taxon>
        <taxon>Pantevenvirales</taxon>
        <taxon>Kyanoviridae</taxon>
        <taxon>Anaposvirus</taxon>
        <taxon>Anaposvirus socalone</taxon>
    </lineage>
</organism>
<feature type="binding site" evidence="1">
    <location>
        <begin position="195"/>
        <end position="202"/>
    </location>
    <ligand>
        <name>ATP</name>
        <dbReference type="ChEBI" id="CHEBI:30616"/>
    </ligand>
</feature>
<dbReference type="GO" id="GO:0016779">
    <property type="term" value="F:nucleotidyltransferase activity"/>
    <property type="evidence" value="ECO:0007669"/>
    <property type="project" value="UniProtKB-KW"/>
</dbReference>
<reference evidence="10 11" key="2">
    <citation type="journal article" date="2016" name="Virology">
        <title>The genomic content and context of auxiliary metabolic genes in marine cyanomyoviruses.</title>
        <authorList>
            <person name="Crummett L.T."/>
            <person name="Puxty R.J."/>
            <person name="Weihe C."/>
            <person name="Marston M.F."/>
            <person name="Martiny J.B."/>
        </authorList>
    </citation>
    <scope>NUCLEOTIDE SEQUENCE [LARGE SCALE GENOMIC DNA]</scope>
    <source>
        <strain evidence="4">0309SB33</strain>
        <strain evidence="5">0310NB17</strain>
        <strain evidence="6">0809CC03</strain>
        <strain evidence="7">0810SB17</strain>
        <strain evidence="8">0910CC29</strain>
    </source>
</reference>
<evidence type="ECO:0000313" key="3">
    <source>
        <dbReference type="EMBL" id="AGH26891.1"/>
    </source>
</evidence>
<dbReference type="EC" id="3.6.4.-" evidence="1"/>
<dbReference type="GO" id="GO:0003677">
    <property type="term" value="F:DNA binding"/>
    <property type="evidence" value="ECO:0007669"/>
    <property type="project" value="UniProtKB-KW"/>
</dbReference>
<keyword evidence="9" id="KW-1185">Reference proteome</keyword>
<protein>
    <recommendedName>
        <fullName evidence="1">DnaB-like replicative helicase</fullName>
        <ecNumber evidence="1">3.6.4.-</ecNumber>
    </recommendedName>
</protein>
<accession>M4QHI0</accession>
<evidence type="ECO:0000313" key="9">
    <source>
        <dbReference type="Proteomes" id="UP000203521"/>
    </source>
</evidence>
<gene>
    <name evidence="6" type="ORF">C030809_179</name>
    <name evidence="8" type="ORF">C290910_179</name>
    <name evidence="5" type="ORF">N170310_179</name>
    <name evidence="4" type="ORF">N330309_179</name>
    <name evidence="7" type="ORF">S170810_179</name>
    <name evidence="3" type="ORF">SXBG_00156</name>
</gene>
<dbReference type="OrthoDB" id="2035at10239"/>
<keyword evidence="1" id="KW-0067">ATP-binding</keyword>
<dbReference type="EMBL" id="KU686192">
    <property type="protein sequence ID" value="AOV57434.1"/>
    <property type="molecule type" value="Genomic_DNA"/>
</dbReference>
<keyword evidence="4" id="KW-0548">Nucleotidyltransferase</keyword>
<dbReference type="PANTHER" id="PTHR30153">
    <property type="entry name" value="REPLICATIVE DNA HELICASE DNAB"/>
    <property type="match status" value="1"/>
</dbReference>
<dbReference type="EMBL" id="KU686196">
    <property type="protein sequence ID" value="AOV58434.1"/>
    <property type="molecule type" value="Genomic_DNA"/>
</dbReference>
<comment type="subunit">
    <text evidence="1">Homohexamer. The homohexamer is a trimer of asymmetric dimers. Interacts with the DNA primase; this interaction forms the active primosome complex, which is composed of 6 helicase and 1 primase subunits and expresses full helicase and primase activities. Interacts (via C-terminus) with the helicase assembly factor; this interaction brings about the rapid assembly of the helicase onto ssDNA. Part of the replicase complex that includes the DNA polymerase, the polymerase clamp, the clamp loader complex, the single-stranded DNA binding protein, the primase, the DnaB-like replicative helicase and the helicase assembly factor.</text>
</comment>
<dbReference type="InterPro" id="IPR046393">
    <property type="entry name" value="Helic_T4"/>
</dbReference>
<keyword evidence="1 4" id="KW-0378">Hydrolase</keyword>
<dbReference type="Proteomes" id="UP000241494">
    <property type="component" value="Segment"/>
</dbReference>
<dbReference type="HAMAP" id="MF_04155">
    <property type="entry name" value="Helic_T4"/>
    <property type="match status" value="1"/>
</dbReference>
<dbReference type="EMBL" id="KU686194">
    <property type="protein sequence ID" value="AOV57934.1"/>
    <property type="molecule type" value="Genomic_DNA"/>
</dbReference>
<dbReference type="Proteomes" id="UP000241265">
    <property type="component" value="Genome"/>
</dbReference>
<evidence type="ECO:0000313" key="7">
    <source>
        <dbReference type="EMBL" id="AOV58184.1"/>
    </source>
</evidence>
<dbReference type="GO" id="GO:0005524">
    <property type="term" value="F:ATP binding"/>
    <property type="evidence" value="ECO:0007669"/>
    <property type="project" value="UniProtKB-UniRule"/>
</dbReference>
<dbReference type="Proteomes" id="UP000241591">
    <property type="component" value="Segment"/>
</dbReference>
<dbReference type="Proteomes" id="UP000240287">
    <property type="component" value="Genome"/>
</dbReference>
<dbReference type="Pfam" id="PF03796">
    <property type="entry name" value="DnaB_C"/>
    <property type="match status" value="1"/>
</dbReference>
<dbReference type="Proteomes" id="UP000203521">
    <property type="component" value="Segment"/>
</dbReference>
<evidence type="ECO:0000256" key="1">
    <source>
        <dbReference type="HAMAP-Rule" id="MF_04155"/>
    </source>
</evidence>
<evidence type="ECO:0000259" key="2">
    <source>
        <dbReference type="PROSITE" id="PS51199"/>
    </source>
</evidence>
<comment type="similarity">
    <text evidence="1">Belongs to the helicase family. DnaB subfamily.</text>
</comment>
<dbReference type="PANTHER" id="PTHR30153:SF2">
    <property type="entry name" value="REPLICATIVE DNA HELICASE"/>
    <property type="match status" value="1"/>
</dbReference>
<evidence type="ECO:0000313" key="4">
    <source>
        <dbReference type="EMBL" id="AOV57434.1"/>
    </source>
</evidence>
<dbReference type="EMBL" id="KU686195">
    <property type="protein sequence ID" value="AOV58184.1"/>
    <property type="molecule type" value="Genomic_DNA"/>
</dbReference>
<dbReference type="KEGG" id="vg:15009577"/>
<dbReference type="InterPro" id="IPR007694">
    <property type="entry name" value="DNA_helicase_DnaB-like_C"/>
</dbReference>
<dbReference type="GO" id="GO:0003678">
    <property type="term" value="F:DNA helicase activity"/>
    <property type="evidence" value="ECO:0007669"/>
    <property type="project" value="UniProtKB-UniRule"/>
</dbReference>
<keyword evidence="1" id="KW-0235">DNA replication</keyword>
<dbReference type="PROSITE" id="PS51199">
    <property type="entry name" value="SF4_HELICASE"/>
    <property type="match status" value="1"/>
</dbReference>
<dbReference type="RefSeq" id="YP_007673069.1">
    <property type="nucleotide sequence ID" value="NC_020837.1"/>
</dbReference>
<dbReference type="GO" id="GO:0039686">
    <property type="term" value="P:bidirectional double-stranded viral DNA replication"/>
    <property type="evidence" value="ECO:0007669"/>
    <property type="project" value="InterPro"/>
</dbReference>
<reference evidence="3 9" key="1">
    <citation type="submission" date="2010-11" db="EMBL/GenBank/DDBJ databases">
        <title>The Genome Sequence of Synechococcus phage S-CAM1 0208SB26.</title>
        <authorList>
            <consortium name="The Broad Institute Genome Sequencing Platform"/>
            <person name="Henn M.R."/>
            <person name="Martiny J."/>
            <person name="Weihe C."/>
            <person name="Levin J."/>
            <person name="Malboeuf C."/>
            <person name="Casali M."/>
            <person name="Russ C."/>
            <person name="Lennon N."/>
            <person name="Chapman S.B."/>
            <person name="Erlich R."/>
            <person name="Young S.K."/>
            <person name="Yandava C."/>
            <person name="Zeng Q."/>
            <person name="Alvarado L."/>
            <person name="Anderson S."/>
            <person name="Berlin A."/>
            <person name="Chen Z."/>
            <person name="Freedman E."/>
            <person name="Gellesch M."/>
            <person name="Goldberg J."/>
            <person name="Green L."/>
            <person name="Griggs A."/>
            <person name="Gujja S."/>
            <person name="Heilman E.R."/>
            <person name="Heiman D."/>
            <person name="Hollinger A."/>
            <person name="Howarth C."/>
            <person name="Larson L."/>
            <person name="Mehta T."/>
            <person name="Pearson M."/>
            <person name="Roberts A."/>
            <person name="Ryan E."/>
            <person name="Saif S."/>
            <person name="Shea T."/>
            <person name="Shenoy N."/>
            <person name="Sisk P."/>
            <person name="Stolte C."/>
            <person name="Sykes S."/>
            <person name="White J."/>
            <person name="Haas B."/>
            <person name="Nusbaum C."/>
            <person name="Birren B."/>
        </authorList>
    </citation>
    <scope>NUCLEOTIDE SEQUENCE [LARGE SCALE GENOMIC DNA]</scope>
    <source>
        <strain evidence="3 9">S-CAM1</strain>
    </source>
</reference>
<dbReference type="InterPro" id="IPR027417">
    <property type="entry name" value="P-loop_NTPase"/>
</dbReference>
<dbReference type="EMBL" id="KU686193">
    <property type="protein sequence ID" value="AOV57684.1"/>
    <property type="molecule type" value="Genomic_DNA"/>
</dbReference>
<evidence type="ECO:0000313" key="11">
    <source>
        <dbReference type="Proteomes" id="UP000241265"/>
    </source>
</evidence>
<dbReference type="GO" id="GO:0016787">
    <property type="term" value="F:hydrolase activity"/>
    <property type="evidence" value="ECO:0007669"/>
    <property type="project" value="UniProtKB-KW"/>
</dbReference>
<evidence type="ECO:0000313" key="10">
    <source>
        <dbReference type="Proteomes" id="UP000240287"/>
    </source>
</evidence>
<feature type="domain" description="SF4 helicase" evidence="2">
    <location>
        <begin position="163"/>
        <end position="430"/>
    </location>
</feature>
<name>M4QHI0_9CAUD</name>
<dbReference type="Proteomes" id="UP000241610">
    <property type="component" value="Segment"/>
</dbReference>
<proteinExistence type="inferred from homology"/>
<sequence>MTEKLELSILRNLLCNEEYFRKVVPFIKGEYFQELSERVLFEEIQDFSNKYDKYPTKEVLIINLNQRNDLTEETHTQCVSSLGEMSEDYIETKWLVDTTEKWCQERAVYNALLESIKIAEGGGDKEVSKDAIPSILQNALAVSFDEHIGHDYIEQVTDRYDYYHLEENKIPFDIEKLNVITKGGLPNKSLNIALAGTGVGKSLFMCHMAASCLSIGFNVLYITLEMAEEKIAERIDANLLNVNIKDIATMPQTIFENRVNEIGRKSQGKLIIKEYPTASAHSGHFKSLLSDLALKKDFRPQIIFIDYLNICASSRYKGHIVNSYTYVKAIAEELRGLAVEHDLPIVSATQTTRSGFGNSDVDLTDTSESFGLPATADLMLALISTEELEKSGRIIVKQLKNRYNDLTYYRRFTVGIDRSKMKLYNVDDADGDITSDAPEEETFDRLEDISDRQSRLDKFSQFVI</sequence>
<keyword evidence="4" id="KW-0808">Transferase</keyword>
<keyword evidence="1" id="KW-1194">Viral DNA replication</keyword>
<dbReference type="EMBL" id="HQ634177">
    <property type="protein sequence ID" value="AGH26891.1"/>
    <property type="molecule type" value="Genomic_DNA"/>
</dbReference>
<dbReference type="GO" id="GO:0006260">
    <property type="term" value="P:DNA replication"/>
    <property type="evidence" value="ECO:0007669"/>
    <property type="project" value="UniProtKB-KW"/>
</dbReference>